<comment type="subcellular location">
    <subcellularLocation>
        <location evidence="1">Cell outer membrane</location>
        <topology evidence="1">Multi-pass membrane protein</topology>
    </subcellularLocation>
</comment>
<evidence type="ECO:0000256" key="6">
    <source>
        <dbReference type="ARBA" id="ARBA00023136"/>
    </source>
</evidence>
<dbReference type="InterPro" id="IPR000531">
    <property type="entry name" value="Beta-barrel_TonB"/>
</dbReference>
<dbReference type="PANTHER" id="PTHR30069:SF36">
    <property type="entry name" value="BLL6948 PROTEIN"/>
    <property type="match status" value="1"/>
</dbReference>
<keyword evidence="7" id="KW-0998">Cell outer membrane</keyword>
<dbReference type="InterPro" id="IPR036942">
    <property type="entry name" value="Beta-barrel_TonB_sf"/>
</dbReference>
<dbReference type="AlphaFoldDB" id="A0A328AMK7"/>
<evidence type="ECO:0000256" key="3">
    <source>
        <dbReference type="ARBA" id="ARBA00022452"/>
    </source>
</evidence>
<dbReference type="GO" id="GO:0009279">
    <property type="term" value="C:cell outer membrane"/>
    <property type="evidence" value="ECO:0007669"/>
    <property type="project" value="UniProtKB-SubCell"/>
</dbReference>
<organism evidence="11 12">
    <name type="scientific">Phenylobacterium soli</name>
    <dbReference type="NCBI Taxonomy" id="2170551"/>
    <lineage>
        <taxon>Bacteria</taxon>
        <taxon>Pseudomonadati</taxon>
        <taxon>Pseudomonadota</taxon>
        <taxon>Alphaproteobacteria</taxon>
        <taxon>Caulobacterales</taxon>
        <taxon>Caulobacteraceae</taxon>
        <taxon>Phenylobacterium</taxon>
    </lineage>
</organism>
<dbReference type="EMBL" id="QFYQ01000001">
    <property type="protein sequence ID" value="RAK56213.1"/>
    <property type="molecule type" value="Genomic_DNA"/>
</dbReference>
<feature type="domain" description="TonB-dependent receptor-like beta-barrel" evidence="9">
    <location>
        <begin position="213"/>
        <end position="607"/>
    </location>
</feature>
<evidence type="ECO:0000256" key="8">
    <source>
        <dbReference type="RuleBase" id="RU003357"/>
    </source>
</evidence>
<dbReference type="OrthoDB" id="99480at2"/>
<dbReference type="PANTHER" id="PTHR30069">
    <property type="entry name" value="TONB-DEPENDENT OUTER MEMBRANE RECEPTOR"/>
    <property type="match status" value="1"/>
</dbReference>
<keyword evidence="11" id="KW-0675">Receptor</keyword>
<proteinExistence type="inferred from homology"/>
<dbReference type="Gene3D" id="2.170.130.10">
    <property type="entry name" value="TonB-dependent receptor, plug domain"/>
    <property type="match status" value="1"/>
</dbReference>
<dbReference type="GO" id="GO:0044718">
    <property type="term" value="P:siderophore transmembrane transport"/>
    <property type="evidence" value="ECO:0007669"/>
    <property type="project" value="TreeGrafter"/>
</dbReference>
<dbReference type="Gene3D" id="2.40.170.20">
    <property type="entry name" value="TonB-dependent receptor, beta-barrel domain"/>
    <property type="match status" value="1"/>
</dbReference>
<protein>
    <submittedName>
        <fullName evidence="11">TonB-dependent receptor</fullName>
    </submittedName>
</protein>
<keyword evidence="3" id="KW-1134">Transmembrane beta strand</keyword>
<dbReference type="InterPro" id="IPR037066">
    <property type="entry name" value="Plug_dom_sf"/>
</dbReference>
<keyword evidence="4" id="KW-0812">Transmembrane</keyword>
<evidence type="ECO:0000259" key="9">
    <source>
        <dbReference type="Pfam" id="PF00593"/>
    </source>
</evidence>
<dbReference type="GO" id="GO:0015344">
    <property type="term" value="F:siderophore uptake transmembrane transporter activity"/>
    <property type="evidence" value="ECO:0007669"/>
    <property type="project" value="TreeGrafter"/>
</dbReference>
<accession>A0A328AMK7</accession>
<keyword evidence="2" id="KW-0813">Transport</keyword>
<dbReference type="Pfam" id="PF07715">
    <property type="entry name" value="Plug"/>
    <property type="match status" value="1"/>
</dbReference>
<dbReference type="Proteomes" id="UP000249254">
    <property type="component" value="Unassembled WGS sequence"/>
</dbReference>
<name>A0A328AMK7_9CAUL</name>
<evidence type="ECO:0000256" key="2">
    <source>
        <dbReference type="ARBA" id="ARBA00022448"/>
    </source>
</evidence>
<evidence type="ECO:0000256" key="4">
    <source>
        <dbReference type="ARBA" id="ARBA00022692"/>
    </source>
</evidence>
<feature type="domain" description="TonB-dependent receptor plug" evidence="10">
    <location>
        <begin position="18"/>
        <end position="127"/>
    </location>
</feature>
<comment type="similarity">
    <text evidence="8">Belongs to the TonB-dependent receptor family.</text>
</comment>
<dbReference type="InterPro" id="IPR012910">
    <property type="entry name" value="Plug_dom"/>
</dbReference>
<evidence type="ECO:0000313" key="12">
    <source>
        <dbReference type="Proteomes" id="UP000249254"/>
    </source>
</evidence>
<gene>
    <name evidence="11" type="ORF">DJ017_04425</name>
</gene>
<keyword evidence="5 8" id="KW-0798">TonB box</keyword>
<dbReference type="Pfam" id="PF00593">
    <property type="entry name" value="TonB_dep_Rec_b-barrel"/>
    <property type="match status" value="1"/>
</dbReference>
<evidence type="ECO:0000256" key="7">
    <source>
        <dbReference type="ARBA" id="ARBA00023237"/>
    </source>
</evidence>
<evidence type="ECO:0000259" key="10">
    <source>
        <dbReference type="Pfam" id="PF07715"/>
    </source>
</evidence>
<sequence>MSEVVVTASTQDVLGKAATASEGVITKQELELRPVYRVGQLLETVPGLVVTVHSGEGKANQYLLRGFNLDHGTDLATFVGGMPVNARTHAHGQGYTDLNFLIPEAAAGVRFTKGPYYATEGDFSSVGANHLGLVAELPGQVSASAGTVGDQRLFAGTTLELRGGDRLILAGEAVHLDGPWDHPDNLRKTNLMLRYVGEAGLSLTALYYRGLWNATTDQPERAMRQGLISRFGTLDPSDGGGSERFSLSAEYARDLGLAFGGGRIEANAYAIRSQLTLFNDFTHFLDDSANGDQHGQNDRRTTAGGALSYAVRTTLLGLPTDAIVGLQGRYDRLYVDARHTRARASLTTLLADRVAEWNLSAYGEATVHFGHHARAVGGLRADHFAASDTNLVGGISGDQQAGLLQPKGSLILGPWMRTELYLSAGRGFHSNDVRAGTLSDVGVVARPPFLVKSKGYEVGLRTSAVPHLQAAVTLFQAEFASELTYNADVGQTEAGRPGRRRGVEITAQYRPRPWIELSANLAFSRARYTDPDPAGDHIEDAPAFVGSAGVLVDNLGPWFGAVELRDLGAHALSSDDLHRSDGYREVNLDLGYKLTPTLRVQLDVFNLFDSRQNAADYVYVDRLPGEPAQGVEDRHIHPLEPRSARLAVTARF</sequence>
<evidence type="ECO:0000313" key="11">
    <source>
        <dbReference type="EMBL" id="RAK56213.1"/>
    </source>
</evidence>
<reference evidence="12" key="1">
    <citation type="submission" date="2018-05" db="EMBL/GenBank/DDBJ databases">
        <authorList>
            <person name="Li X."/>
        </authorList>
    </citation>
    <scope>NUCLEOTIDE SEQUENCE [LARGE SCALE GENOMIC DNA]</scope>
    <source>
        <strain evidence="12">LX32</strain>
    </source>
</reference>
<keyword evidence="6 8" id="KW-0472">Membrane</keyword>
<dbReference type="InterPro" id="IPR039426">
    <property type="entry name" value="TonB-dep_rcpt-like"/>
</dbReference>
<comment type="caution">
    <text evidence="11">The sequence shown here is derived from an EMBL/GenBank/DDBJ whole genome shotgun (WGS) entry which is preliminary data.</text>
</comment>
<keyword evidence="12" id="KW-1185">Reference proteome</keyword>
<dbReference type="SUPFAM" id="SSF56935">
    <property type="entry name" value="Porins"/>
    <property type="match status" value="1"/>
</dbReference>
<evidence type="ECO:0000256" key="1">
    <source>
        <dbReference type="ARBA" id="ARBA00004571"/>
    </source>
</evidence>
<evidence type="ECO:0000256" key="5">
    <source>
        <dbReference type="ARBA" id="ARBA00023077"/>
    </source>
</evidence>